<dbReference type="EMBL" id="JBBMFL010000006">
    <property type="protein sequence ID" value="MEQ2544726.1"/>
    <property type="molecule type" value="Genomic_DNA"/>
</dbReference>
<evidence type="ECO:0000313" key="4">
    <source>
        <dbReference type="Proteomes" id="UP001460202"/>
    </source>
</evidence>
<dbReference type="Gene3D" id="2.60.40.10">
    <property type="entry name" value="Immunoglobulins"/>
    <property type="match status" value="1"/>
</dbReference>
<evidence type="ECO:0000259" key="1">
    <source>
        <dbReference type="Pfam" id="PF18942"/>
    </source>
</evidence>
<feature type="domain" description="DUF5689" evidence="1">
    <location>
        <begin position="208"/>
        <end position="313"/>
    </location>
</feature>
<dbReference type="Pfam" id="PF19190">
    <property type="entry name" value="BACON_2"/>
    <property type="match status" value="1"/>
</dbReference>
<feature type="domain" description="BACON" evidence="2">
    <location>
        <begin position="50"/>
        <end position="118"/>
    </location>
</feature>
<dbReference type="Proteomes" id="UP001460202">
    <property type="component" value="Unassembled WGS sequence"/>
</dbReference>
<dbReference type="InterPro" id="IPR024361">
    <property type="entry name" value="BACON"/>
</dbReference>
<comment type="caution">
    <text evidence="3">The sequence shown here is derived from an EMBL/GenBank/DDBJ whole genome shotgun (WGS) entry which is preliminary data.</text>
</comment>
<organism evidence="3 4">
    <name type="scientific">Alistipes intestinihominis</name>
    <dbReference type="NCBI Taxonomy" id="3133172"/>
    <lineage>
        <taxon>Bacteria</taxon>
        <taxon>Pseudomonadati</taxon>
        <taxon>Bacteroidota</taxon>
        <taxon>Bacteroidia</taxon>
        <taxon>Bacteroidales</taxon>
        <taxon>Rikenellaceae</taxon>
        <taxon>Alistipes</taxon>
    </lineage>
</organism>
<keyword evidence="4" id="KW-1185">Reference proteome</keyword>
<dbReference type="Pfam" id="PF18942">
    <property type="entry name" value="DUF5689"/>
    <property type="match status" value="1"/>
</dbReference>
<evidence type="ECO:0000313" key="3">
    <source>
        <dbReference type="EMBL" id="MEQ2544726.1"/>
    </source>
</evidence>
<dbReference type="InterPro" id="IPR013783">
    <property type="entry name" value="Ig-like_fold"/>
</dbReference>
<dbReference type="InterPro" id="IPR043744">
    <property type="entry name" value="DUF5689"/>
</dbReference>
<dbReference type="PROSITE" id="PS51257">
    <property type="entry name" value="PROKAR_LIPOPROTEIN"/>
    <property type="match status" value="1"/>
</dbReference>
<evidence type="ECO:0000259" key="2">
    <source>
        <dbReference type="Pfam" id="PF19190"/>
    </source>
</evidence>
<proteinExistence type="predicted"/>
<protein>
    <submittedName>
        <fullName evidence="3">BACON domain-containing carbohydrate-binding protein</fullName>
    </submittedName>
</protein>
<name>A0ABV1GWE3_9BACT</name>
<gene>
    <name evidence="3" type="ORF">WMO46_07165</name>
</gene>
<sequence>MKRFRILALLLPILWTAGCENDENGGVPYFESDYSVENPIRFEPQGESAEKVQEVRVVVRSNVSWTITSDAEEWCTVYPATGKDEGRFYVTAQVQDQPYPRSCSLTARDGGGNVVATIPVNQGAPAKRLEIGEPEITVSADGDDIFIAVDTNVDWGAELVDAADAAWVTLGKPDLEADQLSVSVTPYSGDRQARIRIYALDEPSLEQTVTLIQTSVLALPDFTTLDVVPHNTLVTLRNVSFAVPLGTLYNLTLAGFECDLTIRDDKGNTFTVRTRDSDGFKHAQNILFGDYNLTGIVDRSGSTPALRLRSEADMVKIDAESYRSIAEWYGDKSAVSDTDWSVAKGSGTATFGVKINSAGADVKSSFARRDCTKAYAADNTYWGPSLKSWDGSGQYYKFTVSTVGISEDIYLSLWTLSFSSSVAELKVEWAESPDAATWTDCGVVLTQNNAANGTSNEYFLGTYSVRAPGAQNRETVCFRVSKASDKRADGKTSVISTTGPNYMCYFGVFALNE</sequence>
<accession>A0ABV1GWE3</accession>
<reference evidence="3 4" key="1">
    <citation type="submission" date="2024-03" db="EMBL/GenBank/DDBJ databases">
        <title>Human intestinal bacterial collection.</title>
        <authorList>
            <person name="Pauvert C."/>
            <person name="Hitch T.C.A."/>
            <person name="Clavel T."/>
        </authorList>
    </citation>
    <scope>NUCLEOTIDE SEQUENCE [LARGE SCALE GENOMIC DNA]</scope>
    <source>
        <strain evidence="3 4">CLA-KB-H122</strain>
    </source>
</reference>
<dbReference type="RefSeq" id="WP_281511779.1">
    <property type="nucleotide sequence ID" value="NZ_JBBMFL010000006.1"/>
</dbReference>